<name>A0AAN6DGV2_PICAN</name>
<accession>A0AAN6DGV2</accession>
<dbReference type="GeneID" id="66126067"/>
<dbReference type="Proteomes" id="UP001196530">
    <property type="component" value="Unassembled WGS sequence"/>
</dbReference>
<evidence type="ECO:0000313" key="3">
    <source>
        <dbReference type="EMBL" id="KAG7819342.1"/>
    </source>
</evidence>
<reference evidence="3" key="1">
    <citation type="journal article" date="2021" name="G3 (Bethesda)">
        <title>Genomic diversity, chromosomal rearrangements, and interspecies hybridization in the ogataea polymorpha species complex.</title>
        <authorList>
            <person name="Hanson S.J."/>
            <person name="Cinneide E.O."/>
            <person name="Salzberg L.I."/>
            <person name="Wolfe K.H."/>
            <person name="McGowan J."/>
            <person name="Fitzpatrick D.A."/>
            <person name="Matlin K."/>
        </authorList>
    </citation>
    <scope>NUCLEOTIDE SEQUENCE</scope>
    <source>
        <strain evidence="3">61-244</strain>
    </source>
</reference>
<feature type="region of interest" description="Disordered" evidence="1">
    <location>
        <begin position="169"/>
        <end position="198"/>
    </location>
</feature>
<dbReference type="RefSeq" id="XP_043060221.1">
    <property type="nucleotide sequence ID" value="XM_043202446.1"/>
</dbReference>
<sequence length="368" mass="41474">MEPNVYETPLRKSGPVSPPTSGSRLRSLFHVNQLNSETPIKRNLFLNLSPLKKRDRGLFKVPSTTKAGSEQQENCRPPQDNEFESTVDYTGELSSLVTSDDSQNLTRNSTMIARRREEDRIRASQREHGYFTEEISNLSHSSSFRTQSSVIELVGSSQDDFTIYTDDYPSNEDGDAADEASGVTEQYPQTQSLRPHQVVGPPFLKNSSYQFRKFAPGTQHYLLTKEESALFNSKKYGPITPKKAYLKDHEAKRNFSSGESQKNLLQSESFSSDSSTFQLDEWNEFGDLEKFYYHRARIGHTCPRNTALFFVLASFLVPPFWLLICVGYLDRTFGRVPLEYKAASGVLALLALAGCAIGIGLGFYYSVN</sequence>
<feature type="transmembrane region" description="Helical" evidence="2">
    <location>
        <begin position="307"/>
        <end position="330"/>
    </location>
</feature>
<feature type="compositionally biased region" description="Acidic residues" evidence="1">
    <location>
        <begin position="169"/>
        <end position="178"/>
    </location>
</feature>
<dbReference type="AlphaFoldDB" id="A0AAN6DGV2"/>
<feature type="region of interest" description="Disordered" evidence="1">
    <location>
        <begin position="57"/>
        <end position="82"/>
    </location>
</feature>
<feature type="transmembrane region" description="Helical" evidence="2">
    <location>
        <begin position="342"/>
        <end position="365"/>
    </location>
</feature>
<evidence type="ECO:0000313" key="4">
    <source>
        <dbReference type="Proteomes" id="UP001196530"/>
    </source>
</evidence>
<evidence type="ECO:0000256" key="1">
    <source>
        <dbReference type="SAM" id="MobiDB-lite"/>
    </source>
</evidence>
<keyword evidence="2" id="KW-0472">Membrane</keyword>
<feature type="compositionally biased region" description="Polar residues" evidence="1">
    <location>
        <begin position="62"/>
        <end position="74"/>
    </location>
</feature>
<proteinExistence type="predicted"/>
<feature type="region of interest" description="Disordered" evidence="1">
    <location>
        <begin position="1"/>
        <end position="23"/>
    </location>
</feature>
<comment type="caution">
    <text evidence="3">The sequence shown here is derived from an EMBL/GenBank/DDBJ whole genome shotgun (WGS) entry which is preliminary data.</text>
</comment>
<evidence type="ECO:0000256" key="2">
    <source>
        <dbReference type="SAM" id="Phobius"/>
    </source>
</evidence>
<organism evidence="3 4">
    <name type="scientific">Pichia angusta</name>
    <name type="common">Yeast</name>
    <name type="synonym">Hansenula polymorpha</name>
    <dbReference type="NCBI Taxonomy" id="870730"/>
    <lineage>
        <taxon>Eukaryota</taxon>
        <taxon>Fungi</taxon>
        <taxon>Dikarya</taxon>
        <taxon>Ascomycota</taxon>
        <taxon>Saccharomycotina</taxon>
        <taxon>Pichiomycetes</taxon>
        <taxon>Pichiales</taxon>
        <taxon>Pichiaceae</taxon>
        <taxon>Ogataea</taxon>
    </lineage>
</organism>
<keyword evidence="2" id="KW-1133">Transmembrane helix</keyword>
<dbReference type="EMBL" id="JAHLUX010000004">
    <property type="protein sequence ID" value="KAG7819342.1"/>
    <property type="molecule type" value="Genomic_DNA"/>
</dbReference>
<gene>
    <name evidence="3" type="ORF">KL928_002016</name>
</gene>
<protein>
    <submittedName>
        <fullName evidence="3">Uncharacterized protein</fullName>
    </submittedName>
</protein>
<keyword evidence="2" id="KW-0812">Transmembrane</keyword>
<feature type="compositionally biased region" description="Polar residues" evidence="1">
    <location>
        <begin position="183"/>
        <end position="194"/>
    </location>
</feature>